<dbReference type="Gene3D" id="3.30.559.10">
    <property type="entry name" value="Chloramphenicol acetyltransferase-like domain"/>
    <property type="match status" value="1"/>
</dbReference>
<evidence type="ECO:0000313" key="1">
    <source>
        <dbReference type="EMBL" id="KAF3449606.1"/>
    </source>
</evidence>
<gene>
    <name evidence="1" type="ORF">FNV43_RR10337</name>
</gene>
<organism evidence="1 2">
    <name type="scientific">Rhamnella rubrinervis</name>
    <dbReference type="NCBI Taxonomy" id="2594499"/>
    <lineage>
        <taxon>Eukaryota</taxon>
        <taxon>Viridiplantae</taxon>
        <taxon>Streptophyta</taxon>
        <taxon>Embryophyta</taxon>
        <taxon>Tracheophyta</taxon>
        <taxon>Spermatophyta</taxon>
        <taxon>Magnoliopsida</taxon>
        <taxon>eudicotyledons</taxon>
        <taxon>Gunneridae</taxon>
        <taxon>Pentapetalae</taxon>
        <taxon>rosids</taxon>
        <taxon>fabids</taxon>
        <taxon>Rosales</taxon>
        <taxon>Rhamnaceae</taxon>
        <taxon>rhamnoid group</taxon>
        <taxon>Rhamneae</taxon>
        <taxon>Rhamnella</taxon>
    </lineage>
</organism>
<dbReference type="AlphaFoldDB" id="A0A8K0HC19"/>
<evidence type="ECO:0000313" key="2">
    <source>
        <dbReference type="Proteomes" id="UP000796880"/>
    </source>
</evidence>
<dbReference type="OrthoDB" id="444127at2759"/>
<dbReference type="EMBL" id="VOIH02000004">
    <property type="protein sequence ID" value="KAF3449606.1"/>
    <property type="molecule type" value="Genomic_DNA"/>
</dbReference>
<dbReference type="InterPro" id="IPR023213">
    <property type="entry name" value="CAT-like_dom_sf"/>
</dbReference>
<comment type="caution">
    <text evidence="1">The sequence shown here is derived from an EMBL/GenBank/DDBJ whole genome shotgun (WGS) entry which is preliminary data.</text>
</comment>
<sequence length="118" mass="13314">MKMSSIPSPCLAFHVKRYTDDQVFLRIQVPFIWYYKNNTIPAMEGKDPVKVIREGLGSFLLIAMAKECCCFIEADADVSLERLGDRIRPPCPFLDEVLYNVLGSDGIIGCPLMLIQVN</sequence>
<dbReference type="Proteomes" id="UP000796880">
    <property type="component" value="Unassembled WGS sequence"/>
</dbReference>
<name>A0A8K0HC19_9ROSA</name>
<reference evidence="1" key="1">
    <citation type="submission" date="2020-03" db="EMBL/GenBank/DDBJ databases">
        <title>A high-quality chromosome-level genome assembly of a woody plant with both climbing and erect habits, Rhamnella rubrinervis.</title>
        <authorList>
            <person name="Lu Z."/>
            <person name="Yang Y."/>
            <person name="Zhu X."/>
            <person name="Sun Y."/>
        </authorList>
    </citation>
    <scope>NUCLEOTIDE SEQUENCE</scope>
    <source>
        <strain evidence="1">BYM</strain>
        <tissue evidence="1">Leaf</tissue>
    </source>
</reference>
<protein>
    <submittedName>
        <fullName evidence="1">Uncharacterized protein</fullName>
    </submittedName>
</protein>
<keyword evidence="2" id="KW-1185">Reference proteome</keyword>
<proteinExistence type="predicted"/>
<accession>A0A8K0HC19</accession>